<feature type="compositionally biased region" description="Basic and acidic residues" evidence="1">
    <location>
        <begin position="196"/>
        <end position="210"/>
    </location>
</feature>
<sequence>PPENGHVDRWENGLRVVGGPRRVEEGVANGDAAAGVGLDEAAGRGLEGMEVVEVGDVVADEEEAAGEDVGADAGAGGVEKEEAEVEEEDGRNGDAETEAAAVAGDAGVVGSAWGGRWTSSPGRRLVMAYAATYRADGMLSSCWSVRHDRGQDRASTIAEAWMARDEDDGGGRGGDRSREKDARRFGEESGGTVDCSKGRGDIRAEAERSGARVPPEQIRGSRSRSAAKKQNERSSRERIVTATREATRRSRRYVGMSSSRRAAAGGEHQKPG</sequence>
<accession>A0A8H4L4Q3</accession>
<dbReference type="EMBL" id="JAADYS010001458">
    <property type="protein sequence ID" value="KAF4462907.1"/>
    <property type="molecule type" value="Genomic_DNA"/>
</dbReference>
<gene>
    <name evidence="2" type="ORF">FALBO_10268</name>
</gene>
<evidence type="ECO:0000256" key="1">
    <source>
        <dbReference type="SAM" id="MobiDB-lite"/>
    </source>
</evidence>
<dbReference type="Proteomes" id="UP000554235">
    <property type="component" value="Unassembled WGS sequence"/>
</dbReference>
<organism evidence="2 3">
    <name type="scientific">Fusarium albosuccineum</name>
    <dbReference type="NCBI Taxonomy" id="1237068"/>
    <lineage>
        <taxon>Eukaryota</taxon>
        <taxon>Fungi</taxon>
        <taxon>Dikarya</taxon>
        <taxon>Ascomycota</taxon>
        <taxon>Pezizomycotina</taxon>
        <taxon>Sordariomycetes</taxon>
        <taxon>Hypocreomycetidae</taxon>
        <taxon>Hypocreales</taxon>
        <taxon>Nectriaceae</taxon>
        <taxon>Fusarium</taxon>
        <taxon>Fusarium decemcellulare species complex</taxon>
    </lineage>
</organism>
<feature type="compositionally biased region" description="Basic and acidic residues" evidence="1">
    <location>
        <begin position="169"/>
        <end position="187"/>
    </location>
</feature>
<dbReference type="AlphaFoldDB" id="A0A8H4L4Q3"/>
<feature type="compositionally biased region" description="Acidic residues" evidence="1">
    <location>
        <begin position="60"/>
        <end position="70"/>
    </location>
</feature>
<proteinExistence type="predicted"/>
<feature type="region of interest" description="Disordered" evidence="1">
    <location>
        <begin position="161"/>
        <end position="272"/>
    </location>
</feature>
<feature type="region of interest" description="Disordered" evidence="1">
    <location>
        <begin position="60"/>
        <end position="95"/>
    </location>
</feature>
<keyword evidence="3" id="KW-1185">Reference proteome</keyword>
<protein>
    <submittedName>
        <fullName evidence="2">Uncharacterized protein</fullName>
    </submittedName>
</protein>
<feature type="compositionally biased region" description="Basic and acidic residues" evidence="1">
    <location>
        <begin position="229"/>
        <end position="239"/>
    </location>
</feature>
<name>A0A8H4L4Q3_9HYPO</name>
<reference evidence="2 3" key="1">
    <citation type="submission" date="2020-01" db="EMBL/GenBank/DDBJ databases">
        <title>Identification and distribution of gene clusters putatively required for synthesis of sphingolipid metabolism inhibitors in phylogenetically diverse species of the filamentous fungus Fusarium.</title>
        <authorList>
            <person name="Kim H.-S."/>
            <person name="Busman M."/>
            <person name="Brown D.W."/>
            <person name="Divon H."/>
            <person name="Uhlig S."/>
            <person name="Proctor R.H."/>
        </authorList>
    </citation>
    <scope>NUCLEOTIDE SEQUENCE [LARGE SCALE GENOMIC DNA]</scope>
    <source>
        <strain evidence="2 3">NRRL 20459</strain>
    </source>
</reference>
<evidence type="ECO:0000313" key="2">
    <source>
        <dbReference type="EMBL" id="KAF4462907.1"/>
    </source>
</evidence>
<comment type="caution">
    <text evidence="2">The sequence shown here is derived from an EMBL/GenBank/DDBJ whole genome shotgun (WGS) entry which is preliminary data.</text>
</comment>
<feature type="non-terminal residue" evidence="2">
    <location>
        <position position="1"/>
    </location>
</feature>
<evidence type="ECO:0000313" key="3">
    <source>
        <dbReference type="Proteomes" id="UP000554235"/>
    </source>
</evidence>